<dbReference type="PANTHER" id="PTHR33018:SF31">
    <property type="entry name" value="TRANSPOSASE, PTTA_EN_SPM, PLANT"/>
    <property type="match status" value="1"/>
</dbReference>
<dbReference type="AlphaFoldDB" id="A0A8B8LRF9"/>
<evidence type="ECO:0000313" key="3">
    <source>
        <dbReference type="RefSeq" id="XP_027357459.1"/>
    </source>
</evidence>
<accession>A0A8B8LRF9</accession>
<reference evidence="2" key="1">
    <citation type="journal article" date="2019" name="Toxins">
        <title>Detection of Abrin-Like and Prepropulchellin-Like Toxin Genes and Transcripts Using Whole Genome Sequencing and Full-Length Transcript Sequencing of Abrus precatorius.</title>
        <authorList>
            <person name="Hovde B.T."/>
            <person name="Daligault H.E."/>
            <person name="Hanschen E.R."/>
            <person name="Kunde Y.A."/>
            <person name="Johnson M.B."/>
            <person name="Starkenburg S.R."/>
            <person name="Johnson S.L."/>
        </authorList>
    </citation>
    <scope>NUCLEOTIDE SEQUENCE [LARGE SCALE GENOMIC DNA]</scope>
</reference>
<dbReference type="InterPro" id="IPR058352">
    <property type="entry name" value="DUF8039"/>
</dbReference>
<proteinExistence type="predicted"/>
<organism evidence="2 3">
    <name type="scientific">Abrus precatorius</name>
    <name type="common">Indian licorice</name>
    <name type="synonym">Glycine abrus</name>
    <dbReference type="NCBI Taxonomy" id="3816"/>
    <lineage>
        <taxon>Eukaryota</taxon>
        <taxon>Viridiplantae</taxon>
        <taxon>Streptophyta</taxon>
        <taxon>Embryophyta</taxon>
        <taxon>Tracheophyta</taxon>
        <taxon>Spermatophyta</taxon>
        <taxon>Magnoliopsida</taxon>
        <taxon>eudicotyledons</taxon>
        <taxon>Gunneridae</taxon>
        <taxon>Pentapetalae</taxon>
        <taxon>rosids</taxon>
        <taxon>fabids</taxon>
        <taxon>Fabales</taxon>
        <taxon>Fabaceae</taxon>
        <taxon>Papilionoideae</taxon>
        <taxon>50 kb inversion clade</taxon>
        <taxon>NPAAA clade</taxon>
        <taxon>indigoferoid/millettioid clade</taxon>
        <taxon>Abreae</taxon>
        <taxon>Abrus</taxon>
    </lineage>
</organism>
<dbReference type="RefSeq" id="XP_027357459.1">
    <property type="nucleotide sequence ID" value="XM_027501658.1"/>
</dbReference>
<dbReference type="Gene3D" id="3.40.395.10">
    <property type="entry name" value="Adenoviral Proteinase, Chain A"/>
    <property type="match status" value="1"/>
</dbReference>
<protein>
    <submittedName>
        <fullName evidence="3">Uncharacterized protein LOC113866859</fullName>
    </submittedName>
</protein>
<dbReference type="Pfam" id="PF26133">
    <property type="entry name" value="DUF8039"/>
    <property type="match status" value="1"/>
</dbReference>
<dbReference type="Proteomes" id="UP000694853">
    <property type="component" value="Unplaced"/>
</dbReference>
<name>A0A8B8LRF9_ABRPR</name>
<evidence type="ECO:0000259" key="1">
    <source>
        <dbReference type="Pfam" id="PF26133"/>
    </source>
</evidence>
<sequence length="331" mass="37548">MPFNPTASPPPCMPPLFNIAPQMQPMADIGPKMTGDAPSTSHKGSCTPIASVDIPKGDHDYLLYLNTPFRLVARGRVYHTVVGDSLYNMTFPPEYGKVSLEIVQRHEEESALPILNEQANLIFLRDAIGTYVAWPFFLITLRLKEKETGYSKESIADPSNKGRSACVSLEILQLTKAKGATCLDIMKLFVRSDQTIDIATIHITTLHWGKEFYDIVGKENILEVIRRHWLSASSINLYIRYLCEAYLHRTTMTYRFSFISPYEMDKKLNPNPHQHIAEMLKHHMGEDHLIFAPYNVGQHWVLVAINTSNETILFGFSMQAAEDQNTYAELI</sequence>
<gene>
    <name evidence="3" type="primary">LOC113866859</name>
</gene>
<dbReference type="OrthoDB" id="1654389at2759"/>
<dbReference type="PANTHER" id="PTHR33018">
    <property type="entry name" value="OS10G0338966 PROTEIN-RELATED"/>
    <property type="match status" value="1"/>
</dbReference>
<dbReference type="InterPro" id="IPR038765">
    <property type="entry name" value="Papain-like_cys_pep_sf"/>
</dbReference>
<reference evidence="3" key="2">
    <citation type="submission" date="2025-08" db="UniProtKB">
        <authorList>
            <consortium name="RefSeq"/>
        </authorList>
    </citation>
    <scope>IDENTIFICATION</scope>
    <source>
        <tissue evidence="3">Young leaves</tissue>
    </source>
</reference>
<dbReference type="SUPFAM" id="SSF54001">
    <property type="entry name" value="Cysteine proteinases"/>
    <property type="match status" value="1"/>
</dbReference>
<keyword evidence="2" id="KW-1185">Reference proteome</keyword>
<evidence type="ECO:0000313" key="2">
    <source>
        <dbReference type="Proteomes" id="UP000694853"/>
    </source>
</evidence>
<dbReference type="KEGG" id="aprc:113866859"/>
<feature type="domain" description="DUF8039" evidence="1">
    <location>
        <begin position="71"/>
        <end position="141"/>
    </location>
</feature>
<dbReference type="GeneID" id="113866859"/>